<dbReference type="OrthoDB" id="5182183at2"/>
<dbReference type="KEGG" id="cjk:jk1357"/>
<proteinExistence type="predicted"/>
<protein>
    <submittedName>
        <fullName evidence="3">Putative secreted protein</fullName>
    </submittedName>
</protein>
<keyword evidence="2" id="KW-0732">Signal</keyword>
<feature type="signal peptide" evidence="2">
    <location>
        <begin position="1"/>
        <end position="35"/>
    </location>
</feature>
<feature type="region of interest" description="Disordered" evidence="1">
    <location>
        <begin position="36"/>
        <end position="111"/>
    </location>
</feature>
<organism evidence="3 4">
    <name type="scientific">Corynebacterium jeikeium (strain K411)</name>
    <dbReference type="NCBI Taxonomy" id="306537"/>
    <lineage>
        <taxon>Bacteria</taxon>
        <taxon>Bacillati</taxon>
        <taxon>Actinomycetota</taxon>
        <taxon>Actinomycetes</taxon>
        <taxon>Mycobacteriales</taxon>
        <taxon>Corynebacteriaceae</taxon>
        <taxon>Corynebacterium</taxon>
    </lineage>
</organism>
<name>Q4JUH8_CORJK</name>
<dbReference type="HOGENOM" id="CLU_1298066_0_0_11"/>
<evidence type="ECO:0000256" key="1">
    <source>
        <dbReference type="SAM" id="MobiDB-lite"/>
    </source>
</evidence>
<sequence>MKSHSKPRSKSHSLPVKIAALITSAALLGSCSLVASEESDQAENSGQSAAEGMQRVEEGRISLEVPADWEETEDFKPTKNGFTTSWSNADKEADKEPTDVIRLSSDQGQGPTATATMGYFEVNAQFQTTHGKEFELGESRDLDIENADEAKLTTWTTNEKSGKTLQGAWVFVSAGGGGAAGVEILSLTLSEDEIEAIIDSIKFDPNKSDESE</sequence>
<evidence type="ECO:0000256" key="2">
    <source>
        <dbReference type="SAM" id="SignalP"/>
    </source>
</evidence>
<dbReference type="eggNOG" id="ENOG5033UEI">
    <property type="taxonomic scope" value="Bacteria"/>
</dbReference>
<dbReference type="RefSeq" id="WP_011273834.1">
    <property type="nucleotide sequence ID" value="NC_007164.1"/>
</dbReference>
<accession>Q4JUH8</accession>
<gene>
    <name evidence="3" type="ordered locus">jk1357</name>
</gene>
<dbReference type="PROSITE" id="PS51257">
    <property type="entry name" value="PROKAR_LIPOPROTEIN"/>
    <property type="match status" value="1"/>
</dbReference>
<dbReference type="PATRIC" id="fig|306537.10.peg.1377"/>
<evidence type="ECO:0000313" key="4">
    <source>
        <dbReference type="Proteomes" id="UP000000545"/>
    </source>
</evidence>
<keyword evidence="4" id="KW-1185">Reference proteome</keyword>
<feature type="compositionally biased region" description="Basic and acidic residues" evidence="1">
    <location>
        <begin position="89"/>
        <end position="99"/>
    </location>
</feature>
<reference evidence="3 4" key="1">
    <citation type="journal article" date="2005" name="J. Bacteriol.">
        <title>Complete genome sequence and analysis of the multiresistant nosocomial pathogen Corynebacterium jeikeium K411, a lipid-requiring bacterium of the human skin flora.</title>
        <authorList>
            <person name="Tauch A."/>
            <person name="Kaiser O."/>
            <person name="Hain T."/>
            <person name="Goesmann A."/>
            <person name="Weisshaar B."/>
            <person name="Albersmeier A."/>
            <person name="Bekel T."/>
            <person name="Bischoff N."/>
            <person name="Brune I."/>
            <person name="Chakraborty T."/>
            <person name="Kalinowski J."/>
            <person name="Meyer F."/>
            <person name="Rupp O."/>
            <person name="Schneiker S."/>
            <person name="Viehoever P."/>
            <person name="Puehler A."/>
        </authorList>
    </citation>
    <scope>NUCLEOTIDE SEQUENCE [LARGE SCALE GENOMIC DNA]</scope>
    <source>
        <strain evidence="3 4">K411</strain>
    </source>
</reference>
<evidence type="ECO:0000313" key="3">
    <source>
        <dbReference type="EMBL" id="CAI37529.1"/>
    </source>
</evidence>
<dbReference type="AlphaFoldDB" id="Q4JUH8"/>
<dbReference type="STRING" id="306537.jk1357"/>
<dbReference type="Proteomes" id="UP000000545">
    <property type="component" value="Chromosome"/>
</dbReference>
<feature type="chain" id="PRO_5004239695" evidence="2">
    <location>
        <begin position="36"/>
        <end position="212"/>
    </location>
</feature>
<dbReference type="EMBL" id="CR931997">
    <property type="protein sequence ID" value="CAI37529.1"/>
    <property type="molecule type" value="Genomic_DNA"/>
</dbReference>